<sequence length="672" mass="74454">MDVRKKVITQTAVCVIFFLIIAIVMLAWQGGCAPWMVVTAIVFALIDIILPGTFWLQICRKKLGLKELCERAPMSMMLLLGTGFFALVSAVSFRLGNTALIQWGMPVFAALGLWSSIRLLKKEKCHPQVVLEPLPMWIFAGTLLVYLFAWIPFTAHPQAVGATSIKQDFLWNVGNVNSFFLGFPPQDIRFEGVRLRYHYLNELLCAGVSAASGVHAYDLLGVVWPLFCLSGAAACLYEFGISLYNNRKTAAALILLVFFTDAQVLYHATSNVDSVATAMLYSSAWLSIVAYLWADERRVNLISVVLGLCASMLLLMAKGPVGLILILALACAALWNVLMKKKLGRMTLFAALQLGLLAVVYPVMFSAGANQMGVSLSATLARTGFLALADAAGKIHIALYWLMLPIAALLFLCLTRASVFICYFYCAVRRVKKLKEISAMEMLLHAAIFGSLIAFFIFDHYAYSQVYFLFLATQLAAVITAPYIGVLPEKSWKKRTMLTACTLGIALCVGNTMVTMEQGLVRMEQNMGLAEKDETMDILPDHEQAAQWMAKNMRKDETFAVNRYRDFDSAEGNSNFYTALSGRQAYMEGWLCTVSNMGVPEEIVQEKRTQTAIMFSPSATPEQVLETARANGVDYLVFDELYSYTGKNGPQFALLDLVLDLETVNIYRVPTS</sequence>
<accession>A0A9D2M2L6</accession>
<proteinExistence type="predicted"/>
<feature type="transmembrane region" description="Helical" evidence="1">
    <location>
        <begin position="219"/>
        <end position="237"/>
    </location>
</feature>
<feature type="transmembrane region" description="Helical" evidence="1">
    <location>
        <begin position="76"/>
        <end position="93"/>
    </location>
</feature>
<feature type="transmembrane region" description="Helical" evidence="1">
    <location>
        <begin position="464"/>
        <end position="485"/>
    </location>
</feature>
<evidence type="ECO:0000313" key="3">
    <source>
        <dbReference type="Proteomes" id="UP000824209"/>
    </source>
</evidence>
<reference evidence="2" key="1">
    <citation type="journal article" date="2021" name="PeerJ">
        <title>Extensive microbial diversity within the chicken gut microbiome revealed by metagenomics and culture.</title>
        <authorList>
            <person name="Gilroy R."/>
            <person name="Ravi A."/>
            <person name="Getino M."/>
            <person name="Pursley I."/>
            <person name="Horton D.L."/>
            <person name="Alikhan N.F."/>
            <person name="Baker D."/>
            <person name="Gharbi K."/>
            <person name="Hall N."/>
            <person name="Watson M."/>
            <person name="Adriaenssens E.M."/>
            <person name="Foster-Nyarko E."/>
            <person name="Jarju S."/>
            <person name="Secka A."/>
            <person name="Antonio M."/>
            <person name="Oren A."/>
            <person name="Chaudhuri R.R."/>
            <person name="La Ragione R."/>
            <person name="Hildebrand F."/>
            <person name="Pallen M.J."/>
        </authorList>
    </citation>
    <scope>NUCLEOTIDE SEQUENCE</scope>
    <source>
        <strain evidence="2">ChiBcec8-14828</strain>
    </source>
</reference>
<feature type="transmembrane region" description="Helical" evidence="1">
    <location>
        <begin position="129"/>
        <end position="151"/>
    </location>
</feature>
<feature type="transmembrane region" description="Helical" evidence="1">
    <location>
        <begin position="346"/>
        <end position="367"/>
    </location>
</feature>
<dbReference type="Proteomes" id="UP000824209">
    <property type="component" value="Unassembled WGS sequence"/>
</dbReference>
<feature type="transmembrane region" description="Helical" evidence="1">
    <location>
        <begin position="323"/>
        <end position="339"/>
    </location>
</feature>
<dbReference type="EMBL" id="DWYA01000026">
    <property type="protein sequence ID" value="HJB39203.1"/>
    <property type="molecule type" value="Genomic_DNA"/>
</dbReference>
<dbReference type="AlphaFoldDB" id="A0A9D2M2L6"/>
<feature type="transmembrane region" description="Helical" evidence="1">
    <location>
        <begin position="275"/>
        <end position="294"/>
    </location>
</feature>
<feature type="transmembrane region" description="Helical" evidence="1">
    <location>
        <begin position="398"/>
        <end position="426"/>
    </location>
</feature>
<keyword evidence="1" id="KW-0812">Transmembrane</keyword>
<gene>
    <name evidence="2" type="ORF">H9943_02265</name>
</gene>
<feature type="transmembrane region" description="Helical" evidence="1">
    <location>
        <begin position="249"/>
        <end position="269"/>
    </location>
</feature>
<reference evidence="2" key="2">
    <citation type="submission" date="2021-04" db="EMBL/GenBank/DDBJ databases">
        <authorList>
            <person name="Gilroy R."/>
        </authorList>
    </citation>
    <scope>NUCLEOTIDE SEQUENCE</scope>
    <source>
        <strain evidence="2">ChiBcec8-14828</strain>
    </source>
</reference>
<keyword evidence="1" id="KW-0472">Membrane</keyword>
<evidence type="ECO:0000256" key="1">
    <source>
        <dbReference type="SAM" id="Phobius"/>
    </source>
</evidence>
<feature type="transmembrane region" description="Helical" evidence="1">
    <location>
        <begin position="438"/>
        <end position="458"/>
    </location>
</feature>
<protein>
    <submittedName>
        <fullName evidence="2">Uncharacterized protein</fullName>
    </submittedName>
</protein>
<feature type="transmembrane region" description="Helical" evidence="1">
    <location>
        <begin position="301"/>
        <end position="317"/>
    </location>
</feature>
<feature type="transmembrane region" description="Helical" evidence="1">
    <location>
        <begin position="34"/>
        <end position="56"/>
    </location>
</feature>
<feature type="transmembrane region" description="Helical" evidence="1">
    <location>
        <begin position="7"/>
        <end position="28"/>
    </location>
</feature>
<organism evidence="2 3">
    <name type="scientific">Candidatus Ruthenibacterium avium</name>
    <dbReference type="NCBI Taxonomy" id="2838751"/>
    <lineage>
        <taxon>Bacteria</taxon>
        <taxon>Bacillati</taxon>
        <taxon>Bacillota</taxon>
        <taxon>Clostridia</taxon>
        <taxon>Eubacteriales</taxon>
        <taxon>Oscillospiraceae</taxon>
        <taxon>Ruthenibacterium</taxon>
    </lineage>
</organism>
<comment type="caution">
    <text evidence="2">The sequence shown here is derived from an EMBL/GenBank/DDBJ whole genome shotgun (WGS) entry which is preliminary data.</text>
</comment>
<keyword evidence="1" id="KW-1133">Transmembrane helix</keyword>
<feature type="transmembrane region" description="Helical" evidence="1">
    <location>
        <begin position="99"/>
        <end position="117"/>
    </location>
</feature>
<evidence type="ECO:0000313" key="2">
    <source>
        <dbReference type="EMBL" id="HJB39203.1"/>
    </source>
</evidence>
<name>A0A9D2M2L6_9FIRM</name>